<dbReference type="Proteomes" id="UP001489719">
    <property type="component" value="Unassembled WGS sequence"/>
</dbReference>
<evidence type="ECO:0000313" key="2">
    <source>
        <dbReference type="Proteomes" id="UP001489719"/>
    </source>
</evidence>
<name>A0ACC3TQE3_9ASCO</name>
<reference evidence="2" key="1">
    <citation type="journal article" date="2024" name="Front. Bioeng. Biotechnol.">
        <title>Genome-scale model development and genomic sequencing of the oleaginous clade Lipomyces.</title>
        <authorList>
            <person name="Czajka J.J."/>
            <person name="Han Y."/>
            <person name="Kim J."/>
            <person name="Mondo S.J."/>
            <person name="Hofstad B.A."/>
            <person name="Robles A."/>
            <person name="Haridas S."/>
            <person name="Riley R."/>
            <person name="LaButti K."/>
            <person name="Pangilinan J."/>
            <person name="Andreopoulos W."/>
            <person name="Lipzen A."/>
            <person name="Yan J."/>
            <person name="Wang M."/>
            <person name="Ng V."/>
            <person name="Grigoriev I.V."/>
            <person name="Spatafora J.W."/>
            <person name="Magnuson J.K."/>
            <person name="Baker S.E."/>
            <person name="Pomraning K.R."/>
        </authorList>
    </citation>
    <scope>NUCLEOTIDE SEQUENCE [LARGE SCALE GENOMIC DNA]</scope>
    <source>
        <strain evidence="2">CBS 10300</strain>
    </source>
</reference>
<protein>
    <submittedName>
        <fullName evidence="1">Uncharacterized protein</fullName>
    </submittedName>
</protein>
<accession>A0ACC3TQE3</accession>
<sequence>MQFSKPLLILALAAPLVAAQNGTFPNATTSPPFGVNVTTGNATSNATQPSPTEVIISHAAGLTAQNVAWFSVLVAGICAFAFF</sequence>
<evidence type="ECO:0000313" key="1">
    <source>
        <dbReference type="EMBL" id="KAK9323435.1"/>
    </source>
</evidence>
<proteinExistence type="predicted"/>
<comment type="caution">
    <text evidence="1">The sequence shown here is derived from an EMBL/GenBank/DDBJ whole genome shotgun (WGS) entry which is preliminary data.</text>
</comment>
<dbReference type="EMBL" id="MU970061">
    <property type="protein sequence ID" value="KAK9323435.1"/>
    <property type="molecule type" value="Genomic_DNA"/>
</dbReference>
<keyword evidence="2" id="KW-1185">Reference proteome</keyword>
<organism evidence="1 2">
    <name type="scientific">Lipomyces orientalis</name>
    <dbReference type="NCBI Taxonomy" id="1233043"/>
    <lineage>
        <taxon>Eukaryota</taxon>
        <taxon>Fungi</taxon>
        <taxon>Dikarya</taxon>
        <taxon>Ascomycota</taxon>
        <taxon>Saccharomycotina</taxon>
        <taxon>Lipomycetes</taxon>
        <taxon>Lipomycetales</taxon>
        <taxon>Lipomycetaceae</taxon>
        <taxon>Lipomyces</taxon>
    </lineage>
</organism>
<gene>
    <name evidence="1" type="ORF">V1517DRAFT_320257</name>
</gene>